<evidence type="ECO:0000313" key="3">
    <source>
        <dbReference type="EMBL" id="SCZ01674.1"/>
    </source>
</evidence>
<dbReference type="Proteomes" id="UP000199354">
    <property type="component" value="Unassembled WGS sequence"/>
</dbReference>
<accession>A0A1G5KMV7</accession>
<organism evidence="3 4">
    <name type="scientific">Flavobacterium caeni</name>
    <dbReference type="NCBI Taxonomy" id="490189"/>
    <lineage>
        <taxon>Bacteria</taxon>
        <taxon>Pseudomonadati</taxon>
        <taxon>Bacteroidota</taxon>
        <taxon>Flavobacteriia</taxon>
        <taxon>Flavobacteriales</taxon>
        <taxon>Flavobacteriaceae</taxon>
        <taxon>Flavobacterium</taxon>
    </lineage>
</organism>
<dbReference type="OrthoDB" id="1491720at2"/>
<feature type="non-terminal residue" evidence="3">
    <location>
        <position position="1"/>
    </location>
</feature>
<keyword evidence="1" id="KW-0732">Signal</keyword>
<dbReference type="EMBL" id="FMVF01000062">
    <property type="protein sequence ID" value="SCZ01674.1"/>
    <property type="molecule type" value="Genomic_DNA"/>
</dbReference>
<sequence>NIPTITCGTPTTFTNIGYGDPNYFNGFGGCINSSTQGGKEQIYLVSSSTPYSINVSNASGGVVQYLWKLASLECDNSNWTCLERKSPTELGLVANTNTIPLNVPIYLMLNAESANSTTTNVFNINCTPLGNEDFLNEPVRVYPIPVKTVLNLQFQNEIRIDKVIITDITGKKILEQNTVSTQINVENLAKGIYIIEIYSESKKFKNKFIKE</sequence>
<gene>
    <name evidence="3" type="ORF">SAMN02927903_03381</name>
</gene>
<evidence type="ECO:0000259" key="2">
    <source>
        <dbReference type="Pfam" id="PF18962"/>
    </source>
</evidence>
<feature type="domain" description="Secretion system C-terminal sorting" evidence="2">
    <location>
        <begin position="141"/>
        <end position="209"/>
    </location>
</feature>
<dbReference type="STRING" id="490189.SAMN02927903_03381"/>
<dbReference type="InterPro" id="IPR026444">
    <property type="entry name" value="Secre_tail"/>
</dbReference>
<evidence type="ECO:0000256" key="1">
    <source>
        <dbReference type="ARBA" id="ARBA00022729"/>
    </source>
</evidence>
<dbReference type="AlphaFoldDB" id="A0A1G5KMV7"/>
<protein>
    <submittedName>
        <fullName evidence="3">Por secretion system C-terminal sorting domain-containing protein</fullName>
    </submittedName>
</protein>
<keyword evidence="4" id="KW-1185">Reference proteome</keyword>
<name>A0A1G5KMV7_9FLAO</name>
<evidence type="ECO:0000313" key="4">
    <source>
        <dbReference type="Proteomes" id="UP000199354"/>
    </source>
</evidence>
<reference evidence="3 4" key="1">
    <citation type="submission" date="2016-10" db="EMBL/GenBank/DDBJ databases">
        <authorList>
            <person name="de Groot N.N."/>
        </authorList>
    </citation>
    <scope>NUCLEOTIDE SEQUENCE [LARGE SCALE GENOMIC DNA]</scope>
    <source>
        <strain evidence="3 4">CGMCC 1.7031</strain>
    </source>
</reference>
<proteinExistence type="predicted"/>
<dbReference type="Pfam" id="PF18962">
    <property type="entry name" value="Por_Secre_tail"/>
    <property type="match status" value="1"/>
</dbReference>
<dbReference type="RefSeq" id="WP_139149808.1">
    <property type="nucleotide sequence ID" value="NZ_FMVF01000062.1"/>
</dbReference>
<dbReference type="NCBIfam" id="TIGR04183">
    <property type="entry name" value="Por_Secre_tail"/>
    <property type="match status" value="1"/>
</dbReference>